<protein>
    <submittedName>
        <fullName evidence="1">Uncharacterized protein</fullName>
    </submittedName>
</protein>
<dbReference type="EMBL" id="CP099427">
    <property type="protein sequence ID" value="USW57536.1"/>
    <property type="molecule type" value="Genomic_DNA"/>
</dbReference>
<dbReference type="Proteomes" id="UP001056384">
    <property type="component" value="Chromosome 10"/>
</dbReference>
<evidence type="ECO:0000313" key="1">
    <source>
        <dbReference type="EMBL" id="USW57536.1"/>
    </source>
</evidence>
<keyword evidence="2" id="KW-1185">Reference proteome</keyword>
<accession>A0A9Q9B720</accession>
<name>A0A9Q9B720_9PEZI</name>
<evidence type="ECO:0000313" key="2">
    <source>
        <dbReference type="Proteomes" id="UP001056384"/>
    </source>
</evidence>
<sequence length="155" mass="17065">MSTTRTVKLPFGKTTAKCTIEIPDTSDDPPPPGAVIDFTYEVVAWVVKIAAEMTATAPSSPQRSSFRQLIGIKRERQLDCINEPAGRELEYGAIVKRPKLVVEQDELPPTPAQTEMDMAAMTSAYLDIAPESYIAKTSPRLWTPLSRSRSCPLLV</sequence>
<reference evidence="1" key="1">
    <citation type="submission" date="2022-06" db="EMBL/GenBank/DDBJ databases">
        <title>Complete genome sequences of two strains of the flax pathogen Septoria linicola.</title>
        <authorList>
            <person name="Lapalu N."/>
            <person name="Simon A."/>
            <person name="Demenou B."/>
            <person name="Paumier D."/>
            <person name="Guillot M.-P."/>
            <person name="Gout L."/>
            <person name="Valade R."/>
        </authorList>
    </citation>
    <scope>NUCLEOTIDE SEQUENCE</scope>
    <source>
        <strain evidence="1">SE15195</strain>
    </source>
</reference>
<dbReference type="AlphaFoldDB" id="A0A9Q9B720"/>
<gene>
    <name evidence="1" type="ORF">Slin15195_G108550</name>
</gene>
<proteinExistence type="predicted"/>
<dbReference type="OrthoDB" id="10469318at2759"/>
<organism evidence="1 2">
    <name type="scientific">Septoria linicola</name>
    <dbReference type="NCBI Taxonomy" id="215465"/>
    <lineage>
        <taxon>Eukaryota</taxon>
        <taxon>Fungi</taxon>
        <taxon>Dikarya</taxon>
        <taxon>Ascomycota</taxon>
        <taxon>Pezizomycotina</taxon>
        <taxon>Dothideomycetes</taxon>
        <taxon>Dothideomycetidae</taxon>
        <taxon>Mycosphaerellales</taxon>
        <taxon>Mycosphaerellaceae</taxon>
        <taxon>Septoria</taxon>
    </lineage>
</organism>